<feature type="non-terminal residue" evidence="2">
    <location>
        <position position="1"/>
    </location>
</feature>
<dbReference type="Proteomes" id="UP001295444">
    <property type="component" value="Chromosome 01"/>
</dbReference>
<name>A0AAD1QXL4_PELCU</name>
<proteinExistence type="predicted"/>
<dbReference type="EMBL" id="OW240912">
    <property type="protein sequence ID" value="CAH2219552.1"/>
    <property type="molecule type" value="Genomic_DNA"/>
</dbReference>
<feature type="compositionally biased region" description="Basic and acidic residues" evidence="1">
    <location>
        <begin position="1"/>
        <end position="10"/>
    </location>
</feature>
<evidence type="ECO:0000256" key="1">
    <source>
        <dbReference type="SAM" id="MobiDB-lite"/>
    </source>
</evidence>
<organism evidence="2 3">
    <name type="scientific">Pelobates cultripes</name>
    <name type="common">Western spadefoot toad</name>
    <dbReference type="NCBI Taxonomy" id="61616"/>
    <lineage>
        <taxon>Eukaryota</taxon>
        <taxon>Metazoa</taxon>
        <taxon>Chordata</taxon>
        <taxon>Craniata</taxon>
        <taxon>Vertebrata</taxon>
        <taxon>Euteleostomi</taxon>
        <taxon>Amphibia</taxon>
        <taxon>Batrachia</taxon>
        <taxon>Anura</taxon>
        <taxon>Pelobatoidea</taxon>
        <taxon>Pelobatidae</taxon>
        <taxon>Pelobates</taxon>
    </lineage>
</organism>
<dbReference type="AlphaFoldDB" id="A0AAD1QXL4"/>
<evidence type="ECO:0000313" key="2">
    <source>
        <dbReference type="EMBL" id="CAH2219552.1"/>
    </source>
</evidence>
<evidence type="ECO:0000313" key="3">
    <source>
        <dbReference type="Proteomes" id="UP001295444"/>
    </source>
</evidence>
<feature type="region of interest" description="Disordered" evidence="1">
    <location>
        <begin position="1"/>
        <end position="38"/>
    </location>
</feature>
<protein>
    <submittedName>
        <fullName evidence="2">Uncharacterized protein</fullName>
    </submittedName>
</protein>
<sequence length="113" mass="11744">CPAGGPDRRGPGPVPPPLWTRGGDPGPHPVTPKAARQLGPSNISSLIRGTLPKMADATCVNIGKTHIPYAAPCTKMATHRATTSNEDAALHADIRSATEHLSAHKPLQHIGEA</sequence>
<reference evidence="2" key="1">
    <citation type="submission" date="2022-03" db="EMBL/GenBank/DDBJ databases">
        <authorList>
            <person name="Alioto T."/>
            <person name="Alioto T."/>
            <person name="Gomez Garrido J."/>
        </authorList>
    </citation>
    <scope>NUCLEOTIDE SEQUENCE</scope>
</reference>
<keyword evidence="3" id="KW-1185">Reference proteome</keyword>
<gene>
    <name evidence="2" type="ORF">PECUL_23A022626</name>
</gene>
<accession>A0AAD1QXL4</accession>